<evidence type="ECO:0000313" key="2">
    <source>
        <dbReference type="EMBL" id="OGL73903.1"/>
    </source>
</evidence>
<name>A0A1F7U6M1_9BACT</name>
<feature type="domain" description="Transcription regulator TrmB N-terminal" evidence="1">
    <location>
        <begin position="9"/>
        <end position="74"/>
    </location>
</feature>
<dbReference type="Gene3D" id="1.10.10.10">
    <property type="entry name" value="Winged helix-like DNA-binding domain superfamily/Winged helix DNA-binding domain"/>
    <property type="match status" value="1"/>
</dbReference>
<proteinExistence type="predicted"/>
<dbReference type="SUPFAM" id="SSF46785">
    <property type="entry name" value="Winged helix' DNA-binding domain"/>
    <property type="match status" value="1"/>
</dbReference>
<evidence type="ECO:0000259" key="1">
    <source>
        <dbReference type="Pfam" id="PF01978"/>
    </source>
</evidence>
<dbReference type="InterPro" id="IPR002831">
    <property type="entry name" value="Tscrpt_reg_TrmB_N"/>
</dbReference>
<dbReference type="InterPro" id="IPR036390">
    <property type="entry name" value="WH_DNA-bd_sf"/>
</dbReference>
<gene>
    <name evidence="2" type="ORF">A3D72_00245</name>
</gene>
<dbReference type="PANTHER" id="PTHR34293">
    <property type="entry name" value="HTH-TYPE TRANSCRIPTIONAL REGULATOR TRMBL2"/>
    <property type="match status" value="1"/>
</dbReference>
<dbReference type="Pfam" id="PF01978">
    <property type="entry name" value="TrmB"/>
    <property type="match status" value="1"/>
</dbReference>
<dbReference type="InterPro" id="IPR051797">
    <property type="entry name" value="TrmB-like"/>
</dbReference>
<dbReference type="AlphaFoldDB" id="A0A1F7U6M1"/>
<dbReference type="STRING" id="1802391.A3D72_00245"/>
<comment type="caution">
    <text evidence="2">The sequence shown here is derived from an EMBL/GenBank/DDBJ whole genome shotgun (WGS) entry which is preliminary data.</text>
</comment>
<protein>
    <recommendedName>
        <fullName evidence="1">Transcription regulator TrmB N-terminal domain-containing protein</fullName>
    </recommendedName>
</protein>
<accession>A0A1F7U6M1</accession>
<dbReference type="EMBL" id="MGDZ01000015">
    <property type="protein sequence ID" value="OGL73903.1"/>
    <property type="molecule type" value="Genomic_DNA"/>
</dbReference>
<dbReference type="Proteomes" id="UP000176303">
    <property type="component" value="Unassembled WGS sequence"/>
</dbReference>
<sequence>MLTAKQLVHLGISENEARVYLAALEMGPATAQQIARKTGLSRVTSYAMIDSLTARGLVSSVEKEKKRLFAAESPERLKSLLKTQKAALEARERELDSFLPELKALAAGAKEKPTVRFYEGLEGLETMRQDLLRFRDIRIDSVMARDDYFRVVPEASRIDYRKKMVANNIDSRTIFTFSEPYKPSELVAAEIRQVPSGKFPFAAELAVYDDRVAILTYKTKPIGVVIYSKDIAETFRALFELGWEGSEKYKK</sequence>
<organism evidence="2 3">
    <name type="scientific">Candidatus Uhrbacteria bacterium RIFCSPHIGHO2_02_FULL_57_19</name>
    <dbReference type="NCBI Taxonomy" id="1802391"/>
    <lineage>
        <taxon>Bacteria</taxon>
        <taxon>Candidatus Uhriibacteriota</taxon>
    </lineage>
</organism>
<dbReference type="InterPro" id="IPR036388">
    <property type="entry name" value="WH-like_DNA-bd_sf"/>
</dbReference>
<evidence type="ECO:0000313" key="3">
    <source>
        <dbReference type="Proteomes" id="UP000176303"/>
    </source>
</evidence>
<dbReference type="PANTHER" id="PTHR34293:SF1">
    <property type="entry name" value="HTH-TYPE TRANSCRIPTIONAL REGULATOR TRMBL2"/>
    <property type="match status" value="1"/>
</dbReference>
<reference evidence="2 3" key="1">
    <citation type="journal article" date="2016" name="Nat. Commun.">
        <title>Thousands of microbial genomes shed light on interconnected biogeochemical processes in an aquifer system.</title>
        <authorList>
            <person name="Anantharaman K."/>
            <person name="Brown C.T."/>
            <person name="Hug L.A."/>
            <person name="Sharon I."/>
            <person name="Castelle C.J."/>
            <person name="Probst A.J."/>
            <person name="Thomas B.C."/>
            <person name="Singh A."/>
            <person name="Wilkins M.J."/>
            <person name="Karaoz U."/>
            <person name="Brodie E.L."/>
            <person name="Williams K.H."/>
            <person name="Hubbard S.S."/>
            <person name="Banfield J.F."/>
        </authorList>
    </citation>
    <scope>NUCLEOTIDE SEQUENCE [LARGE SCALE GENOMIC DNA]</scope>
</reference>